<sequence length="102" mass="11358">MMTQLHLNELVHYHDQQITSRSLNSRLAIEQPTTLYAFAQAETISNETSEQTKLITILDGCLVITQKSQPITAQTGDLITIPAGTLHGFSAQTDCRFLQIEL</sequence>
<comment type="caution">
    <text evidence="2">The sequence shown here is derived from an EMBL/GenBank/DDBJ whole genome shotgun (WGS) entry which is preliminary data.</text>
</comment>
<dbReference type="InterPro" id="IPR011051">
    <property type="entry name" value="RmlC_Cupin_sf"/>
</dbReference>
<organism evidence="2 3">
    <name type="scientific">Latilactobacillus fuchuensis</name>
    <dbReference type="NCBI Taxonomy" id="164393"/>
    <lineage>
        <taxon>Bacteria</taxon>
        <taxon>Bacillati</taxon>
        <taxon>Bacillota</taxon>
        <taxon>Bacilli</taxon>
        <taxon>Lactobacillales</taxon>
        <taxon>Lactobacillaceae</taxon>
        <taxon>Latilactobacillus</taxon>
    </lineage>
</organism>
<dbReference type="Gene3D" id="2.60.120.10">
    <property type="entry name" value="Jelly Rolls"/>
    <property type="match status" value="1"/>
</dbReference>
<feature type="domain" description="Cupin type-2" evidence="1">
    <location>
        <begin position="41"/>
        <end position="99"/>
    </location>
</feature>
<accession>A0A2N9DT51</accession>
<evidence type="ECO:0000259" key="1">
    <source>
        <dbReference type="Pfam" id="PF07883"/>
    </source>
</evidence>
<dbReference type="AlphaFoldDB" id="A0A2N9DT51"/>
<protein>
    <submittedName>
        <fullName evidence="2">Acetate kinase</fullName>
    </submittedName>
</protein>
<evidence type="ECO:0000313" key="3">
    <source>
        <dbReference type="Proteomes" id="UP000238739"/>
    </source>
</evidence>
<dbReference type="RefSeq" id="WP_106482954.1">
    <property type="nucleotide sequence ID" value="NZ_LT984417.1"/>
</dbReference>
<dbReference type="GO" id="GO:0016301">
    <property type="term" value="F:kinase activity"/>
    <property type="evidence" value="ECO:0007669"/>
    <property type="project" value="UniProtKB-KW"/>
</dbReference>
<proteinExistence type="predicted"/>
<reference evidence="2" key="1">
    <citation type="submission" date="2018-01" db="EMBL/GenBank/DDBJ databases">
        <authorList>
            <person name="Chaillou S."/>
        </authorList>
    </citation>
    <scope>NUCLEOTIDE SEQUENCE [LARGE SCALE GENOMIC DNA]</scope>
    <source>
        <strain evidence="2">MFPC41A2801</strain>
    </source>
</reference>
<evidence type="ECO:0000313" key="2">
    <source>
        <dbReference type="EMBL" id="SPC36240.1"/>
    </source>
</evidence>
<keyword evidence="3" id="KW-1185">Reference proteome</keyword>
<keyword evidence="2" id="KW-0418">Kinase</keyword>
<keyword evidence="2" id="KW-0808">Transferase</keyword>
<dbReference type="EMBL" id="OGVC01000002">
    <property type="protein sequence ID" value="SPC36240.1"/>
    <property type="molecule type" value="Genomic_DNA"/>
</dbReference>
<dbReference type="InterPro" id="IPR014710">
    <property type="entry name" value="RmlC-like_jellyroll"/>
</dbReference>
<dbReference type="Proteomes" id="UP000238739">
    <property type="component" value="Unassembled WGS sequence"/>
</dbReference>
<dbReference type="Pfam" id="PF07883">
    <property type="entry name" value="Cupin_2"/>
    <property type="match status" value="1"/>
</dbReference>
<dbReference type="SUPFAM" id="SSF51182">
    <property type="entry name" value="RmlC-like cupins"/>
    <property type="match status" value="1"/>
</dbReference>
<gene>
    <name evidence="2" type="ORF">LFUMFP_100019</name>
</gene>
<name>A0A2N9DT51_9LACO</name>
<dbReference type="InterPro" id="IPR013096">
    <property type="entry name" value="Cupin_2"/>
</dbReference>